<keyword evidence="2" id="KW-0731">Sigma factor</keyword>
<dbReference type="NCBIfam" id="TIGR02999">
    <property type="entry name" value="Sig-70_X6"/>
    <property type="match status" value="1"/>
</dbReference>
<dbReference type="InterPro" id="IPR053812">
    <property type="entry name" value="HTH_Sigma70_ECF-like"/>
</dbReference>
<keyword evidence="1" id="KW-0805">Transcription regulation</keyword>
<dbReference type="AlphaFoldDB" id="A0A7V1LLB5"/>
<dbReference type="PANTHER" id="PTHR43133:SF39">
    <property type="entry name" value="SIMILAR TO RNA POLYMERASE SIGMA-E FACTOR"/>
    <property type="match status" value="1"/>
</dbReference>
<dbReference type="InterPro" id="IPR013324">
    <property type="entry name" value="RNA_pol_sigma_r3/r4-like"/>
</dbReference>
<keyword evidence="3" id="KW-0804">Transcription</keyword>
<reference evidence="5" key="1">
    <citation type="journal article" date="2020" name="mSystems">
        <title>Genome- and Community-Level Interaction Insights into Carbon Utilization and Element Cycling Functions of Hydrothermarchaeota in Hydrothermal Sediment.</title>
        <authorList>
            <person name="Zhou Z."/>
            <person name="Liu Y."/>
            <person name="Xu W."/>
            <person name="Pan J."/>
            <person name="Luo Z.H."/>
            <person name="Li M."/>
        </authorList>
    </citation>
    <scope>NUCLEOTIDE SEQUENCE [LARGE SCALE GENOMIC DNA]</scope>
    <source>
        <strain evidence="5">HyVt-456</strain>
    </source>
</reference>
<dbReference type="InterPro" id="IPR036388">
    <property type="entry name" value="WH-like_DNA-bd_sf"/>
</dbReference>
<dbReference type="NCBIfam" id="TIGR02937">
    <property type="entry name" value="sigma70-ECF"/>
    <property type="match status" value="1"/>
</dbReference>
<name>A0A7V1LLB5_CALAY</name>
<evidence type="ECO:0000259" key="4">
    <source>
        <dbReference type="Pfam" id="PF07638"/>
    </source>
</evidence>
<sequence length="193" mass="21845">MKGSPFPASDSHDKAYSRALPDAVYGELRKIAGFQLKKERSSHTLNPTALAHEAWLRLAGQEELSINDRNHFMALAAGAMRRILIDYARSRNAEKRGGPAPSVTLVEENLSREVTPDILLALDELLEKLACRHPRQARIIELWFFGGMKHSEISELLDISEPTIRRDWRLARAWLSRELDDSFLPPLPDSGHE</sequence>
<comment type="caution">
    <text evidence="5">The sequence shown here is derived from an EMBL/GenBank/DDBJ whole genome shotgun (WGS) entry which is preliminary data.</text>
</comment>
<dbReference type="SUPFAM" id="SSF88659">
    <property type="entry name" value="Sigma3 and sigma4 domains of RNA polymerase sigma factors"/>
    <property type="match status" value="1"/>
</dbReference>
<dbReference type="InterPro" id="IPR011517">
    <property type="entry name" value="RNA_pol_sigma70_ECF-like"/>
</dbReference>
<evidence type="ECO:0000256" key="3">
    <source>
        <dbReference type="ARBA" id="ARBA00023163"/>
    </source>
</evidence>
<evidence type="ECO:0000256" key="1">
    <source>
        <dbReference type="ARBA" id="ARBA00023015"/>
    </source>
</evidence>
<dbReference type="GO" id="GO:0006352">
    <property type="term" value="P:DNA-templated transcription initiation"/>
    <property type="evidence" value="ECO:0007669"/>
    <property type="project" value="InterPro"/>
</dbReference>
<dbReference type="Proteomes" id="UP000886005">
    <property type="component" value="Unassembled WGS sequence"/>
</dbReference>
<protein>
    <submittedName>
        <fullName evidence="5">Sigma-70 family RNA polymerase sigma factor</fullName>
    </submittedName>
</protein>
<dbReference type="GO" id="GO:0016987">
    <property type="term" value="F:sigma factor activity"/>
    <property type="evidence" value="ECO:0007669"/>
    <property type="project" value="UniProtKB-KW"/>
</dbReference>
<gene>
    <name evidence="5" type="ORF">ENJ10_05490</name>
</gene>
<dbReference type="Gene3D" id="1.10.10.10">
    <property type="entry name" value="Winged helix-like DNA-binding domain superfamily/Winged helix DNA-binding domain"/>
    <property type="match status" value="1"/>
</dbReference>
<organism evidence="5">
    <name type="scientific">Caldithrix abyssi</name>
    <dbReference type="NCBI Taxonomy" id="187145"/>
    <lineage>
        <taxon>Bacteria</taxon>
        <taxon>Pseudomonadati</taxon>
        <taxon>Calditrichota</taxon>
        <taxon>Calditrichia</taxon>
        <taxon>Calditrichales</taxon>
        <taxon>Calditrichaceae</taxon>
        <taxon>Caldithrix</taxon>
    </lineage>
</organism>
<dbReference type="Pfam" id="PF07638">
    <property type="entry name" value="Sigma70_ECF"/>
    <property type="match status" value="1"/>
</dbReference>
<feature type="domain" description="RNA polymerase sigma-70 ECF-like HTH" evidence="4">
    <location>
        <begin position="11"/>
        <end position="181"/>
    </location>
</feature>
<accession>A0A7V1LLB5</accession>
<proteinExistence type="predicted"/>
<dbReference type="PANTHER" id="PTHR43133">
    <property type="entry name" value="RNA POLYMERASE ECF-TYPE SIGMA FACTO"/>
    <property type="match status" value="1"/>
</dbReference>
<dbReference type="InterPro" id="IPR014284">
    <property type="entry name" value="RNA_pol_sigma-70_dom"/>
</dbReference>
<evidence type="ECO:0000256" key="2">
    <source>
        <dbReference type="ARBA" id="ARBA00023082"/>
    </source>
</evidence>
<dbReference type="InterPro" id="IPR039425">
    <property type="entry name" value="RNA_pol_sigma-70-like"/>
</dbReference>
<dbReference type="EMBL" id="DRLD01000153">
    <property type="protein sequence ID" value="HED10118.1"/>
    <property type="molecule type" value="Genomic_DNA"/>
</dbReference>
<evidence type="ECO:0000313" key="5">
    <source>
        <dbReference type="EMBL" id="HED10118.1"/>
    </source>
</evidence>